<evidence type="ECO:0000256" key="8">
    <source>
        <dbReference type="ARBA" id="ARBA00023163"/>
    </source>
</evidence>
<evidence type="ECO:0000256" key="3">
    <source>
        <dbReference type="ARBA" id="ARBA00022771"/>
    </source>
</evidence>
<evidence type="ECO:0000259" key="12">
    <source>
        <dbReference type="PROSITE" id="PS50071"/>
    </source>
</evidence>
<dbReference type="GO" id="GO:0000976">
    <property type="term" value="F:transcription cis-regulatory region binding"/>
    <property type="evidence" value="ECO:0007669"/>
    <property type="project" value="TreeGrafter"/>
</dbReference>
<dbReference type="PANTHER" id="PTHR31948:SF119">
    <property type="entry name" value="ZINC-FINGER HOMEODOMAIN PROTEIN 6-LIKE"/>
    <property type="match status" value="1"/>
</dbReference>
<evidence type="ECO:0000256" key="4">
    <source>
        <dbReference type="ARBA" id="ARBA00022833"/>
    </source>
</evidence>
<evidence type="ECO:0000256" key="9">
    <source>
        <dbReference type="ARBA" id="ARBA00023242"/>
    </source>
</evidence>
<keyword evidence="7 10" id="KW-0371">Homeobox</keyword>
<dbReference type="AlphaFoldDB" id="A0AAV0D2Y1"/>
<evidence type="ECO:0008006" key="16">
    <source>
        <dbReference type="Google" id="ProtNLM"/>
    </source>
</evidence>
<dbReference type="Proteomes" id="UP001152523">
    <property type="component" value="Unassembled WGS sequence"/>
</dbReference>
<accession>A0AAV0D2Y1</accession>
<feature type="region of interest" description="Disordered" evidence="11">
    <location>
        <begin position="68"/>
        <end position="104"/>
    </location>
</feature>
<dbReference type="PANTHER" id="PTHR31948">
    <property type="entry name" value="ZINC-FINGER HOMEODOMAIN PROTEIN 2"/>
    <property type="match status" value="1"/>
</dbReference>
<dbReference type="PROSITE" id="PS51523">
    <property type="entry name" value="ZF_HD_DIMER"/>
    <property type="match status" value="1"/>
</dbReference>
<evidence type="ECO:0000256" key="10">
    <source>
        <dbReference type="PROSITE-ProRule" id="PRU00108"/>
    </source>
</evidence>
<evidence type="ECO:0000256" key="1">
    <source>
        <dbReference type="ARBA" id="ARBA00004123"/>
    </source>
</evidence>
<dbReference type="InterPro" id="IPR009057">
    <property type="entry name" value="Homeodomain-like_sf"/>
</dbReference>
<dbReference type="Pfam" id="PF04770">
    <property type="entry name" value="ZF-HD_dimer"/>
    <property type="match status" value="1"/>
</dbReference>
<evidence type="ECO:0000256" key="7">
    <source>
        <dbReference type="ARBA" id="ARBA00023155"/>
    </source>
</evidence>
<dbReference type="InterPro" id="IPR001356">
    <property type="entry name" value="HD"/>
</dbReference>
<keyword evidence="9 10" id="KW-0539">Nucleus</keyword>
<evidence type="ECO:0000313" key="15">
    <source>
        <dbReference type="Proteomes" id="UP001152523"/>
    </source>
</evidence>
<dbReference type="EMBL" id="CAMAPF010000060">
    <property type="protein sequence ID" value="CAH9088639.1"/>
    <property type="molecule type" value="Genomic_DNA"/>
</dbReference>
<comment type="caution">
    <text evidence="14">The sequence shown here is derived from an EMBL/GenBank/DDBJ whole genome shotgun (WGS) entry which is preliminary data.</text>
</comment>
<keyword evidence="15" id="KW-1185">Reference proteome</keyword>
<reference evidence="14" key="1">
    <citation type="submission" date="2022-07" db="EMBL/GenBank/DDBJ databases">
        <authorList>
            <person name="Macas J."/>
            <person name="Novak P."/>
            <person name="Neumann P."/>
        </authorList>
    </citation>
    <scope>NUCLEOTIDE SEQUENCE</scope>
</reference>
<dbReference type="PROSITE" id="PS50071">
    <property type="entry name" value="HOMEOBOX_2"/>
    <property type="match status" value="1"/>
</dbReference>
<protein>
    <recommendedName>
        <fullName evidence="16">ZF-HD dimerization-type domain-containing protein</fullName>
    </recommendedName>
</protein>
<sequence length="152" mass="17150">MPTGEDDTPESLKCAACDCHRNFHRKEIHLRAPPPTDPPPAPTITPQLHQCSWGVVSPAPVTVTLGGNSGVPAESSSADLETVKSRSGSKKRFRTKFTQQQRDQMQGFAEKIGWRIEKEDEEKVQQFCEEVGLKRQVFKVWIHNTKQAEKRK</sequence>
<dbReference type="FunFam" id="1.10.10.60:FF:000257">
    <property type="entry name" value="Zinc-finger homeodomain protein 2"/>
    <property type="match status" value="1"/>
</dbReference>
<dbReference type="GO" id="GO:0003700">
    <property type="term" value="F:DNA-binding transcription factor activity"/>
    <property type="evidence" value="ECO:0007669"/>
    <property type="project" value="TreeGrafter"/>
</dbReference>
<dbReference type="InterPro" id="IPR006455">
    <property type="entry name" value="Homeodomain_ZF_HD"/>
</dbReference>
<dbReference type="InterPro" id="IPR006456">
    <property type="entry name" value="ZF_HD_homeobox_Cys/His_dimer"/>
</dbReference>
<comment type="subcellular location">
    <subcellularLocation>
        <location evidence="1 10">Nucleus</location>
    </subcellularLocation>
</comment>
<proteinExistence type="predicted"/>
<evidence type="ECO:0000313" key="14">
    <source>
        <dbReference type="EMBL" id="CAH9088639.1"/>
    </source>
</evidence>
<evidence type="ECO:0000256" key="2">
    <source>
        <dbReference type="ARBA" id="ARBA00022723"/>
    </source>
</evidence>
<evidence type="ECO:0000256" key="11">
    <source>
        <dbReference type="SAM" id="MobiDB-lite"/>
    </source>
</evidence>
<feature type="domain" description="ZF-HD dimerization-type" evidence="13">
    <location>
        <begin position="1"/>
        <end position="27"/>
    </location>
</feature>
<gene>
    <name evidence="14" type="ORF">CEPIT_LOCUS10506</name>
</gene>
<keyword evidence="2" id="KW-0479">Metal-binding</keyword>
<evidence type="ECO:0000259" key="13">
    <source>
        <dbReference type="PROSITE" id="PS51523"/>
    </source>
</evidence>
<organism evidence="14 15">
    <name type="scientific">Cuscuta epithymum</name>
    <dbReference type="NCBI Taxonomy" id="186058"/>
    <lineage>
        <taxon>Eukaryota</taxon>
        <taxon>Viridiplantae</taxon>
        <taxon>Streptophyta</taxon>
        <taxon>Embryophyta</taxon>
        <taxon>Tracheophyta</taxon>
        <taxon>Spermatophyta</taxon>
        <taxon>Magnoliopsida</taxon>
        <taxon>eudicotyledons</taxon>
        <taxon>Gunneridae</taxon>
        <taxon>Pentapetalae</taxon>
        <taxon>asterids</taxon>
        <taxon>lamiids</taxon>
        <taxon>Solanales</taxon>
        <taxon>Convolvulaceae</taxon>
        <taxon>Cuscuteae</taxon>
        <taxon>Cuscuta</taxon>
        <taxon>Cuscuta subgen. Cuscuta</taxon>
    </lineage>
</organism>
<name>A0AAV0D2Y1_9ASTE</name>
<keyword evidence="5" id="KW-0805">Transcription regulation</keyword>
<keyword evidence="4" id="KW-0862">Zinc</keyword>
<dbReference type="GO" id="GO:0050793">
    <property type="term" value="P:regulation of developmental process"/>
    <property type="evidence" value="ECO:0007669"/>
    <property type="project" value="TreeGrafter"/>
</dbReference>
<dbReference type="NCBIfam" id="TIGR01565">
    <property type="entry name" value="homeo_ZF_HD"/>
    <property type="match status" value="1"/>
</dbReference>
<dbReference type="GO" id="GO:0005634">
    <property type="term" value="C:nucleus"/>
    <property type="evidence" value="ECO:0007669"/>
    <property type="project" value="UniProtKB-SubCell"/>
</dbReference>
<dbReference type="GO" id="GO:0008270">
    <property type="term" value="F:zinc ion binding"/>
    <property type="evidence" value="ECO:0007669"/>
    <property type="project" value="UniProtKB-KW"/>
</dbReference>
<dbReference type="SUPFAM" id="SSF46689">
    <property type="entry name" value="Homeodomain-like"/>
    <property type="match status" value="1"/>
</dbReference>
<evidence type="ECO:0000256" key="5">
    <source>
        <dbReference type="ARBA" id="ARBA00023015"/>
    </source>
</evidence>
<keyword evidence="3" id="KW-0863">Zinc-finger</keyword>
<keyword evidence="6 10" id="KW-0238">DNA-binding</keyword>
<feature type="domain" description="Homeobox" evidence="12">
    <location>
        <begin position="88"/>
        <end position="152"/>
    </location>
</feature>
<dbReference type="Gene3D" id="1.10.10.60">
    <property type="entry name" value="Homeodomain-like"/>
    <property type="match status" value="1"/>
</dbReference>
<evidence type="ECO:0000256" key="6">
    <source>
        <dbReference type="ARBA" id="ARBA00023125"/>
    </source>
</evidence>
<keyword evidence="8" id="KW-0804">Transcription</keyword>